<dbReference type="AlphaFoldDB" id="A0A6A4I8C7"/>
<protein>
    <submittedName>
        <fullName evidence="2">Uncharacterized protein</fullName>
    </submittedName>
</protein>
<keyword evidence="1" id="KW-0732">Signal</keyword>
<evidence type="ECO:0000313" key="3">
    <source>
        <dbReference type="Proteomes" id="UP000799118"/>
    </source>
</evidence>
<feature type="chain" id="PRO_5025625521" evidence="1">
    <location>
        <begin position="20"/>
        <end position="59"/>
    </location>
</feature>
<reference evidence="2" key="1">
    <citation type="journal article" date="2019" name="Environ. Microbiol.">
        <title>Fungal ecological strategies reflected in gene transcription - a case study of two litter decomposers.</title>
        <authorList>
            <person name="Barbi F."/>
            <person name="Kohler A."/>
            <person name="Barry K."/>
            <person name="Baskaran P."/>
            <person name="Daum C."/>
            <person name="Fauchery L."/>
            <person name="Ihrmark K."/>
            <person name="Kuo A."/>
            <person name="LaButti K."/>
            <person name="Lipzen A."/>
            <person name="Morin E."/>
            <person name="Grigoriev I.V."/>
            <person name="Henrissat B."/>
            <person name="Lindahl B."/>
            <person name="Martin F."/>
        </authorList>
    </citation>
    <scope>NUCLEOTIDE SEQUENCE</scope>
    <source>
        <strain evidence="2">JB14</strain>
    </source>
</reference>
<sequence>MVWSLILMSLLVLGHPSHTVHQPHALQGFYSCSVDVVSEERKDAVPGPHLALVAPSSRG</sequence>
<dbReference type="EMBL" id="ML769392">
    <property type="protein sequence ID" value="KAE9408302.1"/>
    <property type="molecule type" value="Genomic_DNA"/>
</dbReference>
<accession>A0A6A4I8C7</accession>
<feature type="non-terminal residue" evidence="2">
    <location>
        <position position="59"/>
    </location>
</feature>
<dbReference type="Proteomes" id="UP000799118">
    <property type="component" value="Unassembled WGS sequence"/>
</dbReference>
<gene>
    <name evidence="2" type="ORF">BT96DRAFT_914222</name>
</gene>
<name>A0A6A4I8C7_9AGAR</name>
<evidence type="ECO:0000313" key="2">
    <source>
        <dbReference type="EMBL" id="KAE9408302.1"/>
    </source>
</evidence>
<organism evidence="2 3">
    <name type="scientific">Gymnopus androsaceus JB14</name>
    <dbReference type="NCBI Taxonomy" id="1447944"/>
    <lineage>
        <taxon>Eukaryota</taxon>
        <taxon>Fungi</taxon>
        <taxon>Dikarya</taxon>
        <taxon>Basidiomycota</taxon>
        <taxon>Agaricomycotina</taxon>
        <taxon>Agaricomycetes</taxon>
        <taxon>Agaricomycetidae</taxon>
        <taxon>Agaricales</taxon>
        <taxon>Marasmiineae</taxon>
        <taxon>Omphalotaceae</taxon>
        <taxon>Gymnopus</taxon>
    </lineage>
</organism>
<evidence type="ECO:0000256" key="1">
    <source>
        <dbReference type="SAM" id="SignalP"/>
    </source>
</evidence>
<feature type="signal peptide" evidence="1">
    <location>
        <begin position="1"/>
        <end position="19"/>
    </location>
</feature>
<proteinExistence type="predicted"/>
<keyword evidence="3" id="KW-1185">Reference proteome</keyword>